<keyword evidence="3" id="KW-1185">Reference proteome</keyword>
<organism evidence="2 3">
    <name type="scientific">Cyphellophora attinorum</name>
    <dbReference type="NCBI Taxonomy" id="1664694"/>
    <lineage>
        <taxon>Eukaryota</taxon>
        <taxon>Fungi</taxon>
        <taxon>Dikarya</taxon>
        <taxon>Ascomycota</taxon>
        <taxon>Pezizomycotina</taxon>
        <taxon>Eurotiomycetes</taxon>
        <taxon>Chaetothyriomycetidae</taxon>
        <taxon>Chaetothyriales</taxon>
        <taxon>Cyphellophoraceae</taxon>
        <taxon>Cyphellophora</taxon>
    </lineage>
</organism>
<evidence type="ECO:0000313" key="3">
    <source>
        <dbReference type="Proteomes" id="UP000038010"/>
    </source>
</evidence>
<name>A0A0N1HNB0_9EURO</name>
<dbReference type="InterPro" id="IPR010686">
    <property type="entry name" value="OBAP-like"/>
</dbReference>
<sequence>MSEGQNPRSTALSTTVSGVAATALRWSPTAWAKSWILYIGTLLHVRPTILPHLAPLHNIGEHLHAAHHYCSHLSKDFRQCLIYDSNARNARLIGVEYMIPYERFVKLPAEEKKYWHSHVHEVESGMLVLPYPEGHGREEWDRLETQALDEVRGWYGKIWHFWEVDREGEAGGFPWGEPVLMGSLTDKRQADVDQLMDGRDREFGVSTKGKREMREKEYGDFRKIEVAEGADSWWKEAEDGGRGVYATQ</sequence>
<gene>
    <name evidence="2" type="ORF">AB675_2979</name>
</gene>
<evidence type="ECO:0000256" key="1">
    <source>
        <dbReference type="ARBA" id="ARBA00009740"/>
    </source>
</evidence>
<dbReference type="VEuPathDB" id="FungiDB:AB675_2979"/>
<dbReference type="RefSeq" id="XP_017996450.1">
    <property type="nucleotide sequence ID" value="XM_018142992.1"/>
</dbReference>
<comment type="caution">
    <text evidence="2">The sequence shown here is derived from an EMBL/GenBank/DDBJ whole genome shotgun (WGS) entry which is preliminary data.</text>
</comment>
<dbReference type="PANTHER" id="PTHR31360:SF0">
    <property type="entry name" value="OIL BODY-ASSOCIATED PROTEIN 1B"/>
    <property type="match status" value="1"/>
</dbReference>
<dbReference type="Pfam" id="PF06884">
    <property type="entry name" value="DUF1264"/>
    <property type="match status" value="1"/>
</dbReference>
<dbReference type="EMBL" id="LFJN01000031">
    <property type="protein sequence ID" value="KPI36487.1"/>
    <property type="molecule type" value="Genomic_DNA"/>
</dbReference>
<dbReference type="AlphaFoldDB" id="A0A0N1HNB0"/>
<dbReference type="OrthoDB" id="1901244at2759"/>
<protein>
    <recommendedName>
        <fullName evidence="4">DUF1264-domain-containing protein</fullName>
    </recommendedName>
</protein>
<reference evidence="2 3" key="1">
    <citation type="submission" date="2015-06" db="EMBL/GenBank/DDBJ databases">
        <title>Draft genome of the ant-associated black yeast Phialophora attae CBS 131958.</title>
        <authorList>
            <person name="Moreno L.F."/>
            <person name="Stielow B.J."/>
            <person name="de Hoog S."/>
            <person name="Vicente V.A."/>
            <person name="Weiss V.A."/>
            <person name="de Vries M."/>
            <person name="Cruz L.M."/>
            <person name="Souza E.M."/>
        </authorList>
    </citation>
    <scope>NUCLEOTIDE SEQUENCE [LARGE SCALE GENOMIC DNA]</scope>
    <source>
        <strain evidence="2 3">CBS 131958</strain>
    </source>
</reference>
<evidence type="ECO:0000313" key="2">
    <source>
        <dbReference type="EMBL" id="KPI36487.1"/>
    </source>
</evidence>
<comment type="similarity">
    <text evidence="1">Belongs to the OBAP family.</text>
</comment>
<dbReference type="PANTHER" id="PTHR31360">
    <property type="match status" value="1"/>
</dbReference>
<evidence type="ECO:0008006" key="4">
    <source>
        <dbReference type="Google" id="ProtNLM"/>
    </source>
</evidence>
<proteinExistence type="inferred from homology"/>
<dbReference type="Proteomes" id="UP000038010">
    <property type="component" value="Unassembled WGS sequence"/>
</dbReference>
<dbReference type="GeneID" id="28734872"/>
<accession>A0A0N1HNB0</accession>